<accession>A0ABP6XC27</accession>
<organism evidence="1 2">
    <name type="scientific">Amycolatopsis ultiminotia</name>
    <dbReference type="NCBI Taxonomy" id="543629"/>
    <lineage>
        <taxon>Bacteria</taxon>
        <taxon>Bacillati</taxon>
        <taxon>Actinomycetota</taxon>
        <taxon>Actinomycetes</taxon>
        <taxon>Pseudonocardiales</taxon>
        <taxon>Pseudonocardiaceae</taxon>
        <taxon>Amycolatopsis</taxon>
    </lineage>
</organism>
<dbReference type="RefSeq" id="WP_344864907.1">
    <property type="nucleotide sequence ID" value="NZ_BAAAZN010000013.1"/>
</dbReference>
<evidence type="ECO:0008006" key="3">
    <source>
        <dbReference type="Google" id="ProtNLM"/>
    </source>
</evidence>
<dbReference type="NCBIfam" id="NF033530">
    <property type="entry name" value="lasso_PqqD_Strm"/>
    <property type="match status" value="1"/>
</dbReference>
<name>A0ABP6XC27_9PSEU</name>
<protein>
    <recommendedName>
        <fullName evidence="3">Coenzyme PQQ synthesis protein D (PqqD)</fullName>
    </recommendedName>
</protein>
<dbReference type="EMBL" id="BAAAZN010000013">
    <property type="protein sequence ID" value="GAA3564480.1"/>
    <property type="molecule type" value="Genomic_DNA"/>
</dbReference>
<dbReference type="InterPro" id="IPR008792">
    <property type="entry name" value="PQQD"/>
</dbReference>
<dbReference type="Gene3D" id="1.10.10.1150">
    <property type="entry name" value="Coenzyme PQQ synthesis protein D (PqqD)"/>
    <property type="match status" value="1"/>
</dbReference>
<sequence>MRLREEVSATDTEYGTVLLDERSGRYYQLSATAKAVVTSLGADGSVEAAVASLTGRFAVDESTAQRDVRALIERLRAAGLVTE</sequence>
<reference evidence="2" key="1">
    <citation type="journal article" date="2019" name="Int. J. Syst. Evol. Microbiol.">
        <title>The Global Catalogue of Microorganisms (GCM) 10K type strain sequencing project: providing services to taxonomists for standard genome sequencing and annotation.</title>
        <authorList>
            <consortium name="The Broad Institute Genomics Platform"/>
            <consortium name="The Broad Institute Genome Sequencing Center for Infectious Disease"/>
            <person name="Wu L."/>
            <person name="Ma J."/>
        </authorList>
    </citation>
    <scope>NUCLEOTIDE SEQUENCE [LARGE SCALE GENOMIC DNA]</scope>
    <source>
        <strain evidence="2">JCM 16898</strain>
    </source>
</reference>
<dbReference type="Pfam" id="PF05402">
    <property type="entry name" value="PqqD"/>
    <property type="match status" value="1"/>
</dbReference>
<keyword evidence="2" id="KW-1185">Reference proteome</keyword>
<dbReference type="Proteomes" id="UP001500689">
    <property type="component" value="Unassembled WGS sequence"/>
</dbReference>
<gene>
    <name evidence="1" type="ORF">GCM10022222_55240</name>
</gene>
<evidence type="ECO:0000313" key="2">
    <source>
        <dbReference type="Proteomes" id="UP001500689"/>
    </source>
</evidence>
<dbReference type="InterPro" id="IPR041881">
    <property type="entry name" value="PqqD_sf"/>
</dbReference>
<evidence type="ECO:0000313" key="1">
    <source>
        <dbReference type="EMBL" id="GAA3564480.1"/>
    </source>
</evidence>
<proteinExistence type="predicted"/>
<comment type="caution">
    <text evidence="1">The sequence shown here is derived from an EMBL/GenBank/DDBJ whole genome shotgun (WGS) entry which is preliminary data.</text>
</comment>